<dbReference type="PANTHER" id="PTHR30244:SF36">
    <property type="entry name" value="3-OXO-GLUCOSE-6-PHOSPHATE:GLUTAMATE AMINOTRANSFERASE"/>
    <property type="match status" value="1"/>
</dbReference>
<dbReference type="EMBL" id="VUNS01000004">
    <property type="protein sequence ID" value="MST96473.1"/>
    <property type="molecule type" value="Genomic_DNA"/>
</dbReference>
<dbReference type="CDD" id="cd00616">
    <property type="entry name" value="AHBA_syn"/>
    <property type="match status" value="1"/>
</dbReference>
<evidence type="ECO:0000256" key="3">
    <source>
        <dbReference type="PIRSR" id="PIRSR000390-1"/>
    </source>
</evidence>
<dbReference type="Pfam" id="PF01041">
    <property type="entry name" value="DegT_DnrJ_EryC1"/>
    <property type="match status" value="1"/>
</dbReference>
<comment type="caution">
    <text evidence="6">The sequence shown here is derived from an EMBL/GenBank/DDBJ whole genome shotgun (WGS) entry which is preliminary data.</text>
</comment>
<feature type="active site" description="Proton acceptor" evidence="3">
    <location>
        <position position="186"/>
    </location>
</feature>
<dbReference type="InterPro" id="IPR000653">
    <property type="entry name" value="DegT/StrS_aminotransferase"/>
</dbReference>
<feature type="modified residue" description="N6-(pyridoxal phosphate)lysine" evidence="4">
    <location>
        <position position="186"/>
    </location>
</feature>
<evidence type="ECO:0000256" key="2">
    <source>
        <dbReference type="ARBA" id="ARBA00037999"/>
    </source>
</evidence>
<dbReference type="Gene3D" id="3.40.640.10">
    <property type="entry name" value="Type I PLP-dependent aspartate aminotransferase-like (Major domain)"/>
    <property type="match status" value="1"/>
</dbReference>
<dbReference type="InterPro" id="IPR015424">
    <property type="entry name" value="PyrdxlP-dep_Trfase"/>
</dbReference>
<keyword evidence="6" id="KW-0808">Transferase</keyword>
<evidence type="ECO:0000256" key="1">
    <source>
        <dbReference type="ARBA" id="ARBA00022898"/>
    </source>
</evidence>
<dbReference type="InterPro" id="IPR015422">
    <property type="entry name" value="PyrdxlP-dep_Trfase_small"/>
</dbReference>
<dbReference type="AlphaFoldDB" id="A0A844FZZ1"/>
<dbReference type="GO" id="GO:0008483">
    <property type="term" value="F:transaminase activity"/>
    <property type="evidence" value="ECO:0007669"/>
    <property type="project" value="UniProtKB-KW"/>
</dbReference>
<gene>
    <name evidence="6" type="ORF">FYJ85_05365</name>
</gene>
<dbReference type="RefSeq" id="WP_154417217.1">
    <property type="nucleotide sequence ID" value="NZ_VUNS01000004.1"/>
</dbReference>
<dbReference type="PANTHER" id="PTHR30244">
    <property type="entry name" value="TRANSAMINASE"/>
    <property type="match status" value="1"/>
</dbReference>
<dbReference type="Gene3D" id="3.90.1150.10">
    <property type="entry name" value="Aspartate Aminotransferase, domain 1"/>
    <property type="match status" value="1"/>
</dbReference>
<dbReference type="Proteomes" id="UP000435649">
    <property type="component" value="Unassembled WGS sequence"/>
</dbReference>
<reference evidence="6 7" key="1">
    <citation type="submission" date="2019-08" db="EMBL/GenBank/DDBJ databases">
        <title>In-depth cultivation of the pig gut microbiome towards novel bacterial diversity and tailored functional studies.</title>
        <authorList>
            <person name="Wylensek D."/>
            <person name="Hitch T.C.A."/>
            <person name="Clavel T."/>
        </authorList>
    </citation>
    <scope>NUCLEOTIDE SEQUENCE [LARGE SCALE GENOMIC DNA]</scope>
    <source>
        <strain evidence="6 7">BBE-744-WT-12</strain>
    </source>
</reference>
<keyword evidence="6" id="KW-0032">Aminotransferase</keyword>
<evidence type="ECO:0000313" key="7">
    <source>
        <dbReference type="Proteomes" id="UP000435649"/>
    </source>
</evidence>
<dbReference type="SUPFAM" id="SSF53383">
    <property type="entry name" value="PLP-dependent transferases"/>
    <property type="match status" value="1"/>
</dbReference>
<sequence>MAVPLLDLKAQYASIKEEILKEISEISDSQYFILGPKVEKLEKEVAAYCASNFAVGVTSGSDALIIALMVEGIGPGDEVIIPPFTFFATAGAVVRVGATPVFADIDPVTYNIDPVKVAEKVTPRTKAIIPVHLFGQPADMDPIMEIAKKHNLVVIEDACQAIGSEYKGRRVGSIGDYGCFSFFPSKNLGCFGDGGMVTCNDPEKAKLLKIFRNHGQSGTYMHEYVGGNFRLDALQAGILSVKLPYLDGWSEARQHNAAEYDELFAAAGLDGKVSLPKKAAYPVRHIYNQYCIEVAGGRRDALVAHLREIGIGCAIYYPLSLHLQKCFADLGGKPGDYPVSEAASGRIMALPIYPESTAEQRRSVVDAIAAFLK</sequence>
<proteinExistence type="inferred from homology"/>
<dbReference type="InterPro" id="IPR015421">
    <property type="entry name" value="PyrdxlP-dep_Trfase_major"/>
</dbReference>
<accession>A0A844FZZ1</accession>
<evidence type="ECO:0000313" key="6">
    <source>
        <dbReference type="EMBL" id="MST96473.1"/>
    </source>
</evidence>
<dbReference type="GO" id="GO:0030170">
    <property type="term" value="F:pyridoxal phosphate binding"/>
    <property type="evidence" value="ECO:0007669"/>
    <property type="project" value="UniProtKB-ARBA"/>
</dbReference>
<dbReference type="FunFam" id="3.40.640.10:FF:000089">
    <property type="entry name" value="Aminotransferase, DegT/DnrJ/EryC1/StrS family"/>
    <property type="match status" value="1"/>
</dbReference>
<protein>
    <submittedName>
        <fullName evidence="6">DegT/DnrJ/EryC1/StrS family aminotransferase</fullName>
    </submittedName>
</protein>
<evidence type="ECO:0000256" key="5">
    <source>
        <dbReference type="RuleBase" id="RU004508"/>
    </source>
</evidence>
<keyword evidence="1 4" id="KW-0663">Pyridoxal phosphate</keyword>
<organism evidence="6 7">
    <name type="scientific">Victivallis lenta</name>
    <dbReference type="NCBI Taxonomy" id="2606640"/>
    <lineage>
        <taxon>Bacteria</taxon>
        <taxon>Pseudomonadati</taxon>
        <taxon>Lentisphaerota</taxon>
        <taxon>Lentisphaeria</taxon>
        <taxon>Victivallales</taxon>
        <taxon>Victivallaceae</taxon>
        <taxon>Victivallis</taxon>
    </lineage>
</organism>
<keyword evidence="7" id="KW-1185">Reference proteome</keyword>
<comment type="similarity">
    <text evidence="2 5">Belongs to the DegT/DnrJ/EryC1 family.</text>
</comment>
<evidence type="ECO:0000256" key="4">
    <source>
        <dbReference type="PIRSR" id="PIRSR000390-2"/>
    </source>
</evidence>
<dbReference type="GO" id="GO:0000271">
    <property type="term" value="P:polysaccharide biosynthetic process"/>
    <property type="evidence" value="ECO:0007669"/>
    <property type="project" value="TreeGrafter"/>
</dbReference>
<name>A0A844FZZ1_9BACT</name>
<dbReference type="PIRSF" id="PIRSF000390">
    <property type="entry name" value="PLP_StrS"/>
    <property type="match status" value="1"/>
</dbReference>